<dbReference type="InterPro" id="IPR044789">
    <property type="entry name" value="Put_A1-4-GlycosylTfrase_plant"/>
</dbReference>
<dbReference type="PANTHER" id="PTHR46781">
    <property type="entry name" value="ALPHA 1,4-GLYCOSYLTRANSFERASE FAMILY PROTEIN"/>
    <property type="match status" value="1"/>
</dbReference>
<gene>
    <name evidence="3" type="ORF">QVD17_15652</name>
</gene>
<protein>
    <recommendedName>
        <fullName evidence="2">Alpha 1,4-glycosyltransferase domain-containing protein</fullName>
    </recommendedName>
</protein>
<evidence type="ECO:0000313" key="4">
    <source>
        <dbReference type="Proteomes" id="UP001229421"/>
    </source>
</evidence>
<dbReference type="EMBL" id="JAUHHV010000004">
    <property type="protein sequence ID" value="KAK1426970.1"/>
    <property type="molecule type" value="Genomic_DNA"/>
</dbReference>
<evidence type="ECO:0000313" key="3">
    <source>
        <dbReference type="EMBL" id="KAK1426970.1"/>
    </source>
</evidence>
<dbReference type="Gene3D" id="3.90.550.20">
    <property type="match status" value="1"/>
</dbReference>
<dbReference type="Proteomes" id="UP001229421">
    <property type="component" value="Unassembled WGS sequence"/>
</dbReference>
<dbReference type="PANTHER" id="PTHR46781:SF2">
    <property type="entry name" value="ALPHA 1,4-GLYCOSYLTRANSFERASE FAMILY PROTEIN"/>
    <property type="match status" value="1"/>
</dbReference>
<dbReference type="Pfam" id="PF04488">
    <property type="entry name" value="Gly_transf_sug"/>
    <property type="match status" value="1"/>
</dbReference>
<keyword evidence="1" id="KW-0812">Transmembrane</keyword>
<keyword evidence="4" id="KW-1185">Reference proteome</keyword>
<proteinExistence type="predicted"/>
<keyword evidence="1" id="KW-1133">Transmembrane helix</keyword>
<dbReference type="InterPro" id="IPR029044">
    <property type="entry name" value="Nucleotide-diphossugar_trans"/>
</dbReference>
<organism evidence="3 4">
    <name type="scientific">Tagetes erecta</name>
    <name type="common">African marigold</name>
    <dbReference type="NCBI Taxonomy" id="13708"/>
    <lineage>
        <taxon>Eukaryota</taxon>
        <taxon>Viridiplantae</taxon>
        <taxon>Streptophyta</taxon>
        <taxon>Embryophyta</taxon>
        <taxon>Tracheophyta</taxon>
        <taxon>Spermatophyta</taxon>
        <taxon>Magnoliopsida</taxon>
        <taxon>eudicotyledons</taxon>
        <taxon>Gunneridae</taxon>
        <taxon>Pentapetalae</taxon>
        <taxon>asterids</taxon>
        <taxon>campanulids</taxon>
        <taxon>Asterales</taxon>
        <taxon>Asteraceae</taxon>
        <taxon>Asteroideae</taxon>
        <taxon>Heliantheae alliance</taxon>
        <taxon>Tageteae</taxon>
        <taxon>Tagetes</taxon>
    </lineage>
</organism>
<keyword evidence="1" id="KW-0472">Membrane</keyword>
<name>A0AAD8KWC1_TARER</name>
<feature type="transmembrane region" description="Helical" evidence="1">
    <location>
        <begin position="21"/>
        <end position="41"/>
    </location>
</feature>
<comment type="caution">
    <text evidence="3">The sequence shown here is derived from an EMBL/GenBank/DDBJ whole genome shotgun (WGS) entry which is preliminary data.</text>
</comment>
<evidence type="ECO:0000256" key="1">
    <source>
        <dbReference type="SAM" id="Phobius"/>
    </source>
</evidence>
<dbReference type="Pfam" id="PF04572">
    <property type="entry name" value="Gb3_synth"/>
    <property type="match status" value="1"/>
</dbReference>
<feature type="domain" description="Alpha 1,4-glycosyltransferase" evidence="2">
    <location>
        <begin position="301"/>
        <end position="424"/>
    </location>
</feature>
<sequence length="425" mass="49183">MIKVPSLNRAVQRRLSFNRHAGLHIFSTISFGAIFLIIYIFTTHALTSNLSFHPHVSNNQTIIIQHVKLTSYNLIRKTSNTTTQIVQETLLEDHDHNPLVPPIDHITKETINTLNESLLEFDILKSTTLTRRFKKRARDFFKDGCKVRFFMIWMSSYMRVFGDREFIAIDALFKSNPDSCLMILSNTMDSTYGFQILKPVIDRGYRVQAIAPDLEFLFKNTPAQSWLDHIKKGKRNPGKIPLGQNISNLIRLAVLYKFGGVYIDTDFIVLKDFSSLRNSIGAQSVSLSGNWTRLNNAVLIFDKNHSLLYKFIEEFASTFNGDKWGYNGPYLVSRVVEREATKPEVNFRVLPQKAFYPVDWTRIGDFFTAPVNQVHRRWIEAKVDQLNKWTYGVHLWNKQSRRLMIEEGSIMARLISQYCVICNAK</sequence>
<dbReference type="AlphaFoldDB" id="A0AAD8KWC1"/>
<reference evidence="3" key="1">
    <citation type="journal article" date="2023" name="bioRxiv">
        <title>Improved chromosome-level genome assembly for marigold (Tagetes erecta).</title>
        <authorList>
            <person name="Jiang F."/>
            <person name="Yuan L."/>
            <person name="Wang S."/>
            <person name="Wang H."/>
            <person name="Xu D."/>
            <person name="Wang A."/>
            <person name="Fan W."/>
        </authorList>
    </citation>
    <scope>NUCLEOTIDE SEQUENCE</scope>
    <source>
        <strain evidence="3">WSJ</strain>
        <tissue evidence="3">Leaf</tissue>
    </source>
</reference>
<dbReference type="InterPro" id="IPR007652">
    <property type="entry name" value="A1-4-GlycosylTfrase_dom"/>
</dbReference>
<dbReference type="InterPro" id="IPR007577">
    <property type="entry name" value="GlycoTrfase_DXD_sugar-bd_CS"/>
</dbReference>
<evidence type="ECO:0000259" key="2">
    <source>
        <dbReference type="Pfam" id="PF04572"/>
    </source>
</evidence>
<dbReference type="SUPFAM" id="SSF53448">
    <property type="entry name" value="Nucleotide-diphospho-sugar transferases"/>
    <property type="match status" value="1"/>
</dbReference>
<accession>A0AAD8KWC1</accession>